<evidence type="ECO:0000313" key="2">
    <source>
        <dbReference type="Proteomes" id="UP000805649"/>
    </source>
</evidence>
<dbReference type="EMBL" id="VUJX02000005">
    <property type="protein sequence ID" value="KAL0936422.1"/>
    <property type="molecule type" value="Genomic_DNA"/>
</dbReference>
<name>A0ACC3YZK7_COLTU</name>
<reference evidence="1 2" key="1">
    <citation type="journal article" date="2020" name="Phytopathology">
        <title>Genome Sequence Resources of Colletotrichum truncatum, C. plurivorum, C. musicola, and C. sojae: Four Species Pathogenic to Soybean (Glycine max).</title>
        <authorList>
            <person name="Rogerio F."/>
            <person name="Boufleur T.R."/>
            <person name="Ciampi-Guillardi M."/>
            <person name="Sukno S.A."/>
            <person name="Thon M.R."/>
            <person name="Massola Junior N.S."/>
            <person name="Baroncelli R."/>
        </authorList>
    </citation>
    <scope>NUCLEOTIDE SEQUENCE [LARGE SCALE GENOMIC DNA]</scope>
    <source>
        <strain evidence="1 2">CMES1059</strain>
    </source>
</reference>
<protein>
    <submittedName>
        <fullName evidence="1">Pci domain-containing protein</fullName>
    </submittedName>
</protein>
<gene>
    <name evidence="1" type="ORF">CTRU02_208637</name>
</gene>
<proteinExistence type="predicted"/>
<dbReference type="Proteomes" id="UP000805649">
    <property type="component" value="Unassembled WGS sequence"/>
</dbReference>
<comment type="caution">
    <text evidence="1">The sequence shown here is derived from an EMBL/GenBank/DDBJ whole genome shotgun (WGS) entry which is preliminary data.</text>
</comment>
<keyword evidence="2" id="KW-1185">Reference proteome</keyword>
<organism evidence="1 2">
    <name type="scientific">Colletotrichum truncatum</name>
    <name type="common">Anthracnose fungus</name>
    <name type="synonym">Colletotrichum capsici</name>
    <dbReference type="NCBI Taxonomy" id="5467"/>
    <lineage>
        <taxon>Eukaryota</taxon>
        <taxon>Fungi</taxon>
        <taxon>Dikarya</taxon>
        <taxon>Ascomycota</taxon>
        <taxon>Pezizomycotina</taxon>
        <taxon>Sordariomycetes</taxon>
        <taxon>Hypocreomycetidae</taxon>
        <taxon>Glomerellales</taxon>
        <taxon>Glomerellaceae</taxon>
        <taxon>Colletotrichum</taxon>
        <taxon>Colletotrichum truncatum species complex</taxon>
    </lineage>
</organism>
<evidence type="ECO:0000313" key="1">
    <source>
        <dbReference type="EMBL" id="KAL0936422.1"/>
    </source>
</evidence>
<accession>A0ACC3YZK7</accession>
<sequence length="197" mass="20312">MRTSFAVLALSAIAAVSAQRKVYSNTDVNVAAIDLNLKASWCTGQRNTCNILCDRTTANDCEPTTLKYTCTCNNGTAPGLEYYKQTIPTFICLQAFEDCIQANVGDSRGQGNCTTNIRSQCGTIDAQENDAATTTTTTSAPTNTPAGTGSGTTGSGSQASQTPATSSSQAYAAPTAAPARYGNAAAVAAIGLFAYML</sequence>